<dbReference type="PANTHER" id="PTHR36848:SF2">
    <property type="entry name" value="SECRETED PROTEIN"/>
    <property type="match status" value="1"/>
</dbReference>
<sequence length="1068" mass="121941">MENTENMENFQKIKELFAEPTSRYRTAPLWVWNSDMTDSEIEKSLTELKTHGFGGAFVHPRPGMRVSYMDENWFRVWGKALKKAKELGLKLNIYDENSYPSGFGGGHVSAQLPDCLAESVGYRVVSADEMDYTDEEESWMGNKKTIAVYACDRKDGRMSLTREVTDLPRSRWRGTGSYFAILEHQPSQTEGWLAGFANVDLLRPEVTKKFLEIVYDGYASHFQEDFGDTIQAIFTDEPSLPGSSVYGRDGAVNIPVNHWFGYEFQKRKGYDLMGCLPALFEDWDNLDNEKIRHDYYEVAQELWAENYLTPVQEWCRRHHLPFTGHFMEDGWPKPFYDVVSPSVMSSYEYQDWPGIDLLQSGRLKGQASEVQQISMLEVMSAAHQFGKERVFCEAYGAGGYDSGLEDYKRIGDYLLVNGVNFINEHLSYTSYIGARKRDHPQSFDWRQPWWDEYTELNDYLGRLSAVLSQGETRERILVLNPTMTGYLYPRNKDTSQLVHNKIAQEPDTTGYLQMIQDFRRLQWDISLGDEVIMKRHGKAEKGKLRIVRQEYDTVILHKCMGNMLPSTLQLLSDYMEQGGLVLSVGKPGPCVAGVRKKEEYEKLTLSPGFMEFKDEQEMLSYLKHVRKPYFTTDRELPEGVESIRRMLPGGRELYFIVNHSTKDISVRAFFNGRMAENWDPWTGRISRLPQEDCNGQISLLLELKDGGSVLLCICQDESQACCTDGASETGKEAGAAGSEEENKVCENCGSSAEELQIGSIRAEECNVWPLEYCDLYIDGEIYQDCSAIAAGNKVFKKRGFLANPWDNEVQFKTRTYERNQFYTENSGFAAVYHFEAAPGFRPGKVSLAVEYGSRYDITVNGKKPQPAEGEYFLDELIKSYDIGCLIQEGRNEIRIEAAKFDVELEVEPVTLRGDFGVYARDDCWVMDTLRPLEMGSWKGQGYPFYYGAVLYKGKYDYDGKGEVKVHVAKEEATAVSLRINGEYAGALNLNGEQGKLITSLLKTGENKLSVRVCGSMKNCLGPHFDPSRPRRTAWPDMWRRALKQGSPRPEEYDLIDYGMTKPMIIERA</sequence>
<protein>
    <submittedName>
        <fullName evidence="1">Alpha-L-rhamnosidase-like protein</fullName>
    </submittedName>
</protein>
<keyword evidence="2" id="KW-1185">Reference proteome</keyword>
<proteinExistence type="predicted"/>
<accession>A0AB73T3H2</accession>
<comment type="caution">
    <text evidence="1">The sequence shown here is derived from an EMBL/GenBank/DDBJ whole genome shotgun (WGS) entry which is preliminary data.</text>
</comment>
<evidence type="ECO:0000313" key="2">
    <source>
        <dbReference type="Proteomes" id="UP000245412"/>
    </source>
</evidence>
<dbReference type="InterPro" id="IPR053161">
    <property type="entry name" value="Ulvan_degrading_GH"/>
</dbReference>
<organism evidence="1 2">
    <name type="scientific">Murimonas intestini</name>
    <dbReference type="NCBI Taxonomy" id="1337051"/>
    <lineage>
        <taxon>Bacteria</taxon>
        <taxon>Bacillati</taxon>
        <taxon>Bacillota</taxon>
        <taxon>Clostridia</taxon>
        <taxon>Lachnospirales</taxon>
        <taxon>Lachnospiraceae</taxon>
        <taxon>Murimonas</taxon>
    </lineage>
</organism>
<reference evidence="1 2" key="1">
    <citation type="submission" date="2018-05" db="EMBL/GenBank/DDBJ databases">
        <authorList>
            <person name="Goeker M."/>
            <person name="Huntemann M."/>
            <person name="Clum A."/>
            <person name="Pillay M."/>
            <person name="Palaniappan K."/>
            <person name="Varghese N."/>
            <person name="Mikhailova N."/>
            <person name="Stamatis D."/>
            <person name="Reddy T."/>
            <person name="Daum C."/>
            <person name="Shapiro N."/>
            <person name="Ivanova N."/>
            <person name="Kyrpides N."/>
            <person name="Woyke T."/>
        </authorList>
    </citation>
    <scope>NUCLEOTIDE SEQUENCE [LARGE SCALE GENOMIC DNA]</scope>
    <source>
        <strain evidence="1 2">DSM 26524</strain>
    </source>
</reference>
<dbReference type="Proteomes" id="UP000245412">
    <property type="component" value="Unassembled WGS sequence"/>
</dbReference>
<dbReference type="PANTHER" id="PTHR36848">
    <property type="entry name" value="DNA-BINDING PROTEIN (PUTATIVE SECRETED PROTEIN)-RELATED"/>
    <property type="match status" value="1"/>
</dbReference>
<dbReference type="AlphaFoldDB" id="A0AB73T3H2"/>
<name>A0AB73T3H2_9FIRM</name>
<gene>
    <name evidence="1" type="ORF">C7383_10696</name>
</gene>
<dbReference type="EMBL" id="QGGY01000006">
    <property type="protein sequence ID" value="PWJ75526.1"/>
    <property type="molecule type" value="Genomic_DNA"/>
</dbReference>
<dbReference type="Pfam" id="PF17132">
    <property type="entry name" value="Glyco_hydro_106"/>
    <property type="match status" value="1"/>
</dbReference>
<dbReference type="RefSeq" id="WP_109626469.1">
    <property type="nucleotide sequence ID" value="NZ_JANKBI010000004.1"/>
</dbReference>
<evidence type="ECO:0000313" key="1">
    <source>
        <dbReference type="EMBL" id="PWJ75526.1"/>
    </source>
</evidence>